<dbReference type="EMBL" id="MSKJ01000013">
    <property type="protein sequence ID" value="OLO44593.1"/>
    <property type="molecule type" value="Genomic_DNA"/>
</dbReference>
<organism evidence="2 3">
    <name type="scientific">Actinomyces oris</name>
    <dbReference type="NCBI Taxonomy" id="544580"/>
    <lineage>
        <taxon>Bacteria</taxon>
        <taxon>Bacillati</taxon>
        <taxon>Actinomycetota</taxon>
        <taxon>Actinomycetes</taxon>
        <taxon>Actinomycetales</taxon>
        <taxon>Actinomycetaceae</taxon>
        <taxon>Actinomyces</taxon>
    </lineage>
</organism>
<feature type="compositionally biased region" description="Low complexity" evidence="1">
    <location>
        <begin position="126"/>
        <end position="149"/>
    </location>
</feature>
<feature type="compositionally biased region" description="Low complexity" evidence="1">
    <location>
        <begin position="10"/>
        <end position="37"/>
    </location>
</feature>
<reference evidence="2 3" key="1">
    <citation type="submission" date="2016-12" db="EMBL/GenBank/DDBJ databases">
        <title>Genomic Comparison of strains in the 'Actinomyces naeslundii' Group.</title>
        <authorList>
            <person name="Mughal S.R."/>
            <person name="Do T."/>
            <person name="Gilbert S.C."/>
            <person name="Witherden E.A."/>
            <person name="Didelot X."/>
            <person name="Beighton D."/>
        </authorList>
    </citation>
    <scope>NUCLEOTIDE SEQUENCE [LARGE SCALE GENOMIC DNA]</scope>
    <source>
        <strain evidence="2 3">CCUG 33920</strain>
    </source>
</reference>
<feature type="region of interest" description="Disordered" evidence="1">
    <location>
        <begin position="86"/>
        <end position="163"/>
    </location>
</feature>
<sequence length="163" mass="16077">MVGFRKKSQDSSSPSRSSAARADGRAGAAASGAAQRTRAGRNEPIARTGKGRRGPAAGRRGYKTSEQMDSRCLTLAESASSVLGRSLDQALGRLPDGPGGPTASAGPTGPAGPAGSARGNWPDAVGAPGSTRGRGASAGSVRSAQVGAGQVDTVADIASDIEF</sequence>
<dbReference type="OrthoDB" id="3260896at2"/>
<dbReference type="AlphaFoldDB" id="A0A1Q8V912"/>
<accession>A0A1Q8V912</accession>
<feature type="region of interest" description="Disordered" evidence="1">
    <location>
        <begin position="1"/>
        <end position="69"/>
    </location>
</feature>
<proteinExistence type="predicted"/>
<dbReference type="Proteomes" id="UP000186857">
    <property type="component" value="Unassembled WGS sequence"/>
</dbReference>
<name>A0A1Q8V912_9ACTO</name>
<protein>
    <submittedName>
        <fullName evidence="2">Uncharacterized protein</fullName>
    </submittedName>
</protein>
<evidence type="ECO:0000313" key="2">
    <source>
        <dbReference type="EMBL" id="OLO44593.1"/>
    </source>
</evidence>
<evidence type="ECO:0000256" key="1">
    <source>
        <dbReference type="SAM" id="MobiDB-lite"/>
    </source>
</evidence>
<feature type="compositionally biased region" description="Low complexity" evidence="1">
    <location>
        <begin position="101"/>
        <end position="117"/>
    </location>
</feature>
<gene>
    <name evidence="2" type="ORF">BKH29_05960</name>
</gene>
<evidence type="ECO:0000313" key="3">
    <source>
        <dbReference type="Proteomes" id="UP000186857"/>
    </source>
</evidence>
<comment type="caution">
    <text evidence="2">The sequence shown here is derived from an EMBL/GenBank/DDBJ whole genome shotgun (WGS) entry which is preliminary data.</text>
</comment>
<dbReference type="RefSeq" id="WP_075376659.1">
    <property type="nucleotide sequence ID" value="NZ_MSKJ01000013.1"/>
</dbReference>